<dbReference type="InterPro" id="IPR011333">
    <property type="entry name" value="SKP1/BTB/POZ_sf"/>
</dbReference>
<dbReference type="InterPro" id="IPR036322">
    <property type="entry name" value="WD40_repeat_dom_sf"/>
</dbReference>
<evidence type="ECO:0000313" key="4">
    <source>
        <dbReference type="Proteomes" id="UP000038045"/>
    </source>
</evidence>
<reference evidence="5" key="1">
    <citation type="submission" date="2017-02" db="UniProtKB">
        <authorList>
            <consortium name="WormBaseParasite"/>
        </authorList>
    </citation>
    <scope>IDENTIFICATION</scope>
</reference>
<dbReference type="InterPro" id="IPR047876">
    <property type="entry name" value="SHKBP1/KCTD3"/>
</dbReference>
<dbReference type="InterPro" id="IPR000210">
    <property type="entry name" value="BTB/POZ_dom"/>
</dbReference>
<evidence type="ECO:0000259" key="3">
    <source>
        <dbReference type="PROSITE" id="PS51154"/>
    </source>
</evidence>
<keyword evidence="4" id="KW-1185">Reference proteome</keyword>
<dbReference type="Pfam" id="PF02214">
    <property type="entry name" value="BTB_2"/>
    <property type="match status" value="1"/>
</dbReference>
<dbReference type="PROSITE" id="PS51154">
    <property type="entry name" value="MACRO"/>
    <property type="match status" value="1"/>
</dbReference>
<dbReference type="SUPFAM" id="SSF50978">
    <property type="entry name" value="WD40 repeat-like"/>
    <property type="match status" value="1"/>
</dbReference>
<accession>A0A0N4ZK58</accession>
<sequence length="765" mass="85210">MSCIIKIINSDITKLSVDVIVNAANKKLLGGKDGIWGGVDGAIHRAAGRELLEECRKLNGCETGEVKATKAYNIVNVKAIYHTVGPIVRGSLKDSHKDLLSKCYYNSLELAVNEGYHSIAFPSISTGVYGFPFDESVHVRISNKDMLSTIKNSNECDVIRLNVGGTVFVTSRTTLTWLPDTFFTALLSGRIDSVRDNDNSIFIDRDPLLFRIILNYLRTKHVEIENVDINALKHEASYYNITPLVRRLTLCQDSLNDSCGGLLFHGMISSRNEPFLSKPLSLNGNYSDSGILPARIIKAHHNYIAVAYTNYLRIFRQNDSVGWQKMFSSTLLNSLITHLALNVKFGAQNLEKVVATSLKDNSVYLWSLYEENGEIRSRKLGIFQMTAPIIKLFFIGSQLVALSKTGKVGIWHSISQSWQIQNIVPILCHDTAGSMLIFGGRNGIIYLVDMQKFPLRMKDNDLLVTELYRDPEGEAITAISVYLTSKTTMSGNWIEIAYGTQTGKIRVIVQHPETVGHGPQLFKTYTVHTESIIKVLMTTNHLISMCKNYNHVRTWNVSRFRGMISTQPASTALASFKILILDPDEEVSNLEGIDIGPYGDQDMENLFIQKVVPETNKLYIRLASTGERLCEVTSIDNSNITSFCIHEIEPSNRMALRPKRILFTGHSNGTIQMWDMTTAFDQFTTKQQSNTQGGIVSQTVLGSNDANKSPSTPSTIPKIVNSQFQGPSPMELIKLVDECEITSASMNSTPRTTPYSSEINISSNI</sequence>
<organism evidence="4 5">
    <name type="scientific">Parastrongyloides trichosuri</name>
    <name type="common">Possum-specific nematode worm</name>
    <dbReference type="NCBI Taxonomy" id="131310"/>
    <lineage>
        <taxon>Eukaryota</taxon>
        <taxon>Metazoa</taxon>
        <taxon>Ecdysozoa</taxon>
        <taxon>Nematoda</taxon>
        <taxon>Chromadorea</taxon>
        <taxon>Rhabditida</taxon>
        <taxon>Tylenchina</taxon>
        <taxon>Panagrolaimomorpha</taxon>
        <taxon>Strongyloidoidea</taxon>
        <taxon>Strongyloididae</taxon>
        <taxon>Parastrongyloides</taxon>
    </lineage>
</organism>
<dbReference type="Gene3D" id="2.130.10.10">
    <property type="entry name" value="YVTN repeat-like/Quinoprotein amine dehydrogenase"/>
    <property type="match status" value="1"/>
</dbReference>
<dbReference type="Pfam" id="PF01661">
    <property type="entry name" value="Macro"/>
    <property type="match status" value="1"/>
</dbReference>
<dbReference type="PANTHER" id="PTHR15859">
    <property type="entry name" value="SETA BINDING PROTEIN 1"/>
    <property type="match status" value="1"/>
</dbReference>
<dbReference type="SMART" id="SM00506">
    <property type="entry name" value="A1pp"/>
    <property type="match status" value="1"/>
</dbReference>
<dbReference type="WBParaSite" id="PTRK_0000849100.1">
    <property type="protein sequence ID" value="PTRK_0000849100.1"/>
    <property type="gene ID" value="PTRK_0000849100"/>
</dbReference>
<dbReference type="InterPro" id="IPR043472">
    <property type="entry name" value="Macro_dom-like"/>
</dbReference>
<dbReference type="SMART" id="SM00320">
    <property type="entry name" value="WD40"/>
    <property type="match status" value="3"/>
</dbReference>
<dbReference type="STRING" id="131310.A0A0N4ZK58"/>
<dbReference type="PROSITE" id="PS50097">
    <property type="entry name" value="BTB"/>
    <property type="match status" value="1"/>
</dbReference>
<evidence type="ECO:0000313" key="5">
    <source>
        <dbReference type="WBParaSite" id="PTRK_0000849100.1"/>
    </source>
</evidence>
<dbReference type="AlphaFoldDB" id="A0A0N4ZK58"/>
<dbReference type="PANTHER" id="PTHR15859:SF1">
    <property type="entry name" value="BTB DOMAIN-CONTAINING PROTEIN"/>
    <property type="match status" value="1"/>
</dbReference>
<evidence type="ECO:0000256" key="1">
    <source>
        <dbReference type="SAM" id="MobiDB-lite"/>
    </source>
</evidence>
<dbReference type="InterPro" id="IPR002589">
    <property type="entry name" value="Macro_dom"/>
</dbReference>
<dbReference type="InterPro" id="IPR001680">
    <property type="entry name" value="WD40_rpt"/>
</dbReference>
<evidence type="ECO:0000259" key="2">
    <source>
        <dbReference type="PROSITE" id="PS50097"/>
    </source>
</evidence>
<feature type="domain" description="Macro" evidence="3">
    <location>
        <begin position="1"/>
        <end position="158"/>
    </location>
</feature>
<dbReference type="InterPro" id="IPR015943">
    <property type="entry name" value="WD40/YVTN_repeat-like_dom_sf"/>
</dbReference>
<dbReference type="Gene3D" id="3.30.710.10">
    <property type="entry name" value="Potassium Channel Kv1.1, Chain A"/>
    <property type="match status" value="1"/>
</dbReference>
<dbReference type="SUPFAM" id="SSF54695">
    <property type="entry name" value="POZ domain"/>
    <property type="match status" value="1"/>
</dbReference>
<dbReference type="SUPFAM" id="SSF52949">
    <property type="entry name" value="Macro domain-like"/>
    <property type="match status" value="1"/>
</dbReference>
<feature type="domain" description="BTB" evidence="2">
    <location>
        <begin position="156"/>
        <end position="226"/>
    </location>
</feature>
<feature type="region of interest" description="Disordered" evidence="1">
    <location>
        <begin position="702"/>
        <end position="722"/>
    </location>
</feature>
<feature type="region of interest" description="Disordered" evidence="1">
    <location>
        <begin position="745"/>
        <end position="765"/>
    </location>
</feature>
<dbReference type="CDD" id="cd02908">
    <property type="entry name" value="Macro_OAADPr_deacetylase"/>
    <property type="match status" value="1"/>
</dbReference>
<dbReference type="Proteomes" id="UP000038045">
    <property type="component" value="Unplaced"/>
</dbReference>
<protein>
    <submittedName>
        <fullName evidence="5">BTB domain-containing protein</fullName>
    </submittedName>
</protein>
<dbReference type="GO" id="GO:0051260">
    <property type="term" value="P:protein homooligomerization"/>
    <property type="evidence" value="ECO:0007669"/>
    <property type="project" value="InterPro"/>
</dbReference>
<dbReference type="InterPro" id="IPR003131">
    <property type="entry name" value="T1-type_BTB"/>
</dbReference>
<proteinExistence type="predicted"/>
<dbReference type="SMART" id="SM00225">
    <property type="entry name" value="BTB"/>
    <property type="match status" value="1"/>
</dbReference>
<dbReference type="Gene3D" id="3.40.220.10">
    <property type="entry name" value="Leucine Aminopeptidase, subunit E, domain 1"/>
    <property type="match status" value="1"/>
</dbReference>
<name>A0A0N4ZK58_PARTI</name>